<dbReference type="WBParaSite" id="jg24165">
    <property type="protein sequence ID" value="jg24165"/>
    <property type="gene ID" value="jg24165"/>
</dbReference>
<keyword evidence="1" id="KW-1185">Reference proteome</keyword>
<sequence>MFRPVLLLCQPLPISVYIITGMNLLQLPNSYHNNGYNGYTNNNNNPYYFPDFNQNYGGYSRPYYSSYTNVPSSIISWGNVDHFSTPDSIYGFFVL</sequence>
<evidence type="ECO:0000313" key="1">
    <source>
        <dbReference type="Proteomes" id="UP000887574"/>
    </source>
</evidence>
<name>A0A915DXA9_9BILA</name>
<organism evidence="1 2">
    <name type="scientific">Ditylenchus dipsaci</name>
    <dbReference type="NCBI Taxonomy" id="166011"/>
    <lineage>
        <taxon>Eukaryota</taxon>
        <taxon>Metazoa</taxon>
        <taxon>Ecdysozoa</taxon>
        <taxon>Nematoda</taxon>
        <taxon>Chromadorea</taxon>
        <taxon>Rhabditida</taxon>
        <taxon>Tylenchina</taxon>
        <taxon>Tylenchomorpha</taxon>
        <taxon>Sphaerularioidea</taxon>
        <taxon>Anguinidae</taxon>
        <taxon>Anguininae</taxon>
        <taxon>Ditylenchus</taxon>
    </lineage>
</organism>
<reference evidence="2" key="1">
    <citation type="submission" date="2022-11" db="UniProtKB">
        <authorList>
            <consortium name="WormBaseParasite"/>
        </authorList>
    </citation>
    <scope>IDENTIFICATION</scope>
</reference>
<evidence type="ECO:0000313" key="2">
    <source>
        <dbReference type="WBParaSite" id="jg24165"/>
    </source>
</evidence>
<protein>
    <submittedName>
        <fullName evidence="2">Uncharacterized protein</fullName>
    </submittedName>
</protein>
<accession>A0A915DXA9</accession>
<dbReference type="Proteomes" id="UP000887574">
    <property type="component" value="Unplaced"/>
</dbReference>
<proteinExistence type="predicted"/>
<dbReference type="AlphaFoldDB" id="A0A915DXA9"/>